<keyword evidence="2" id="KW-1185">Reference proteome</keyword>
<dbReference type="Proteomes" id="UP001227230">
    <property type="component" value="Chromosome 16"/>
</dbReference>
<sequence length="162" mass="17810">MQFLHQLNKGVRRLFVHIVVFKGTQSTNAIKYMVPGHKPRSKNNLNVQANQAAAAVSTDSPSQNLTLSQVQQLTALLSSQLHAGDSISSEIVQPIASFSSIHVNRLSQFLANPRVPHFQAAYHVLEYIKSTVDQGLFFSTTSCVQLKAFADADWAACPDTCR</sequence>
<dbReference type="PANTHER" id="PTHR11439:SF470">
    <property type="entry name" value="CYSTEINE-RICH RLK (RECEPTOR-LIKE PROTEIN KINASE) 8"/>
    <property type="match status" value="1"/>
</dbReference>
<accession>A0ABY9DJD0</accession>
<name>A0ABY9DJD0_VITVI</name>
<organism evidence="1 2">
    <name type="scientific">Vitis vinifera</name>
    <name type="common">Grape</name>
    <dbReference type="NCBI Taxonomy" id="29760"/>
    <lineage>
        <taxon>Eukaryota</taxon>
        <taxon>Viridiplantae</taxon>
        <taxon>Streptophyta</taxon>
        <taxon>Embryophyta</taxon>
        <taxon>Tracheophyta</taxon>
        <taxon>Spermatophyta</taxon>
        <taxon>Magnoliopsida</taxon>
        <taxon>eudicotyledons</taxon>
        <taxon>Gunneridae</taxon>
        <taxon>Pentapetalae</taxon>
        <taxon>rosids</taxon>
        <taxon>Vitales</taxon>
        <taxon>Vitaceae</taxon>
        <taxon>Viteae</taxon>
        <taxon>Vitis</taxon>
    </lineage>
</organism>
<gene>
    <name evidence="1" type="ORF">VitviT2T_025502</name>
</gene>
<dbReference type="EMBL" id="CP126663">
    <property type="protein sequence ID" value="WKA07717.1"/>
    <property type="molecule type" value="Genomic_DNA"/>
</dbReference>
<evidence type="ECO:0000313" key="1">
    <source>
        <dbReference type="EMBL" id="WKA07717.1"/>
    </source>
</evidence>
<reference evidence="1 2" key="1">
    <citation type="journal article" date="2023" name="Hortic Res">
        <title>The complete reference genome for grapevine (Vitis vinifera L.) genetics and breeding.</title>
        <authorList>
            <person name="Shi X."/>
            <person name="Cao S."/>
            <person name="Wang X."/>
            <person name="Huang S."/>
            <person name="Wang Y."/>
            <person name="Liu Z."/>
            <person name="Liu W."/>
            <person name="Leng X."/>
            <person name="Peng Y."/>
            <person name="Wang N."/>
            <person name="Wang Y."/>
            <person name="Ma Z."/>
            <person name="Xu X."/>
            <person name="Zhang F."/>
            <person name="Xue H."/>
            <person name="Zhong H."/>
            <person name="Wang Y."/>
            <person name="Zhang K."/>
            <person name="Velt A."/>
            <person name="Avia K."/>
            <person name="Holtgrawe D."/>
            <person name="Grimplet J."/>
            <person name="Matus J.T."/>
            <person name="Ware D."/>
            <person name="Wu X."/>
            <person name="Wang H."/>
            <person name="Liu C."/>
            <person name="Fang Y."/>
            <person name="Rustenholz C."/>
            <person name="Cheng Z."/>
            <person name="Xiao H."/>
            <person name="Zhou Y."/>
        </authorList>
    </citation>
    <scope>NUCLEOTIDE SEQUENCE [LARGE SCALE GENOMIC DNA]</scope>
    <source>
        <strain evidence="2">cv. Pinot noir / PN40024</strain>
        <tissue evidence="1">Leaf</tissue>
    </source>
</reference>
<evidence type="ECO:0000313" key="2">
    <source>
        <dbReference type="Proteomes" id="UP001227230"/>
    </source>
</evidence>
<protein>
    <recommendedName>
        <fullName evidence="3">Mitochondrial protein</fullName>
    </recommendedName>
</protein>
<evidence type="ECO:0008006" key="3">
    <source>
        <dbReference type="Google" id="ProtNLM"/>
    </source>
</evidence>
<proteinExistence type="predicted"/>
<dbReference type="PANTHER" id="PTHR11439">
    <property type="entry name" value="GAG-POL-RELATED RETROTRANSPOSON"/>
    <property type="match status" value="1"/>
</dbReference>